<gene>
    <name evidence="2" type="ORF">F1654_11280</name>
</gene>
<dbReference type="Pfam" id="PF04325">
    <property type="entry name" value="DUF465"/>
    <property type="match status" value="1"/>
</dbReference>
<name>A0A5M6ZF53_9PROT</name>
<dbReference type="AlphaFoldDB" id="A0A5M6ZF53"/>
<feature type="coiled-coil region" evidence="1">
    <location>
        <begin position="7"/>
        <end position="62"/>
    </location>
</feature>
<keyword evidence="1" id="KW-0175">Coiled coil</keyword>
<dbReference type="RefSeq" id="WP_150023647.1">
    <property type="nucleotide sequence ID" value="NZ_VWOJ01000003.1"/>
</dbReference>
<protein>
    <submittedName>
        <fullName evidence="2">DUF465 domain-containing protein</fullName>
    </submittedName>
</protein>
<accession>A0A5M6ZF53</accession>
<dbReference type="Proteomes" id="UP000325122">
    <property type="component" value="Unassembled WGS sequence"/>
</dbReference>
<keyword evidence="3" id="KW-1185">Reference proteome</keyword>
<proteinExistence type="predicted"/>
<dbReference type="InterPro" id="IPR007420">
    <property type="entry name" value="DUF465"/>
</dbReference>
<sequence>MDGEFDETALRQRLDALRDEHRALDEEVRLLTMCGVVDQLKIMRLKRRKLSLKDEIFRLEDILNPDIIA</sequence>
<evidence type="ECO:0000256" key="1">
    <source>
        <dbReference type="SAM" id="Coils"/>
    </source>
</evidence>
<evidence type="ECO:0000313" key="2">
    <source>
        <dbReference type="EMBL" id="KAA5802397.1"/>
    </source>
</evidence>
<organism evidence="2 3">
    <name type="scientific">Alkalicaulis satelles</name>
    <dbReference type="NCBI Taxonomy" id="2609175"/>
    <lineage>
        <taxon>Bacteria</taxon>
        <taxon>Pseudomonadati</taxon>
        <taxon>Pseudomonadota</taxon>
        <taxon>Alphaproteobacteria</taxon>
        <taxon>Maricaulales</taxon>
        <taxon>Maricaulaceae</taxon>
        <taxon>Alkalicaulis</taxon>
    </lineage>
</organism>
<comment type="caution">
    <text evidence="2">The sequence shown here is derived from an EMBL/GenBank/DDBJ whole genome shotgun (WGS) entry which is preliminary data.</text>
</comment>
<reference evidence="2 3" key="1">
    <citation type="submission" date="2019-09" db="EMBL/GenBank/DDBJ databases">
        <authorList>
            <person name="Kevbrin V."/>
            <person name="Grouzdev D.S."/>
        </authorList>
    </citation>
    <scope>NUCLEOTIDE SEQUENCE [LARGE SCALE GENOMIC DNA]</scope>
    <source>
        <strain evidence="2 3">G-192</strain>
    </source>
</reference>
<evidence type="ECO:0000313" key="3">
    <source>
        <dbReference type="Proteomes" id="UP000325122"/>
    </source>
</evidence>
<dbReference type="EMBL" id="VWOJ01000003">
    <property type="protein sequence ID" value="KAA5802397.1"/>
    <property type="molecule type" value="Genomic_DNA"/>
</dbReference>
<dbReference type="InterPro" id="IPR038444">
    <property type="entry name" value="DUF465_sf"/>
</dbReference>
<dbReference type="Gene3D" id="6.10.280.50">
    <property type="match status" value="1"/>
</dbReference>